<dbReference type="Gene3D" id="3.80.10.10">
    <property type="entry name" value="Ribonuclease Inhibitor"/>
    <property type="match status" value="2"/>
</dbReference>
<evidence type="ECO:0000313" key="3">
    <source>
        <dbReference type="EMBL" id="EQB60294.1"/>
    </source>
</evidence>
<dbReference type="OrthoDB" id="266138at2759"/>
<dbReference type="Pfam" id="PF13855">
    <property type="entry name" value="LRR_8"/>
    <property type="match status" value="2"/>
</dbReference>
<gene>
    <name evidence="3" type="ORF">NAPIS_ORF02141</name>
</gene>
<organism evidence="3 4">
    <name type="scientific">Vairimorpha apis BRL 01</name>
    <dbReference type="NCBI Taxonomy" id="1037528"/>
    <lineage>
        <taxon>Eukaryota</taxon>
        <taxon>Fungi</taxon>
        <taxon>Fungi incertae sedis</taxon>
        <taxon>Microsporidia</taxon>
        <taxon>Nosematidae</taxon>
        <taxon>Vairimorpha</taxon>
    </lineage>
</organism>
<dbReference type="GO" id="GO:0005737">
    <property type="term" value="C:cytoplasm"/>
    <property type="evidence" value="ECO:0007669"/>
    <property type="project" value="TreeGrafter"/>
</dbReference>
<keyword evidence="4" id="KW-1185">Reference proteome</keyword>
<dbReference type="InterPro" id="IPR050216">
    <property type="entry name" value="LRR_domain-containing"/>
</dbReference>
<dbReference type="InterPro" id="IPR032675">
    <property type="entry name" value="LRR_dom_sf"/>
</dbReference>
<dbReference type="HOGENOM" id="CLU_1030935_0_0_1"/>
<dbReference type="InterPro" id="IPR003591">
    <property type="entry name" value="Leu-rich_rpt_typical-subtyp"/>
</dbReference>
<evidence type="ECO:0000256" key="2">
    <source>
        <dbReference type="ARBA" id="ARBA00022737"/>
    </source>
</evidence>
<dbReference type="AlphaFoldDB" id="T0L701"/>
<accession>T0L701</accession>
<sequence length="270" mass="31727">MSCNNFCKLPKILKSIYLNQNKLKILPKHFYKLSNLKNTNLSHNLLHDIPKLIVKLYNLKYLNLNNNIIFNIHSSIGKLLKIEKILLSNNNIKSVPSSIKNLNNLSFLDLSHNKLSKFPNPRKKLIKLKELFLSNNLITNFETIYLSGNNILRLPKKFLKCSTLQNLNLRSNKIIKLHIDLFQSLKNLNSLNLEENPILYPVESDYIDIFKLKKEMSDKLILDDILYEMIKKIYIKLTKKSNQFNFVNSRKCKSFILPLHIYSEQELLKK</sequence>
<dbReference type="PROSITE" id="PS51450">
    <property type="entry name" value="LRR"/>
    <property type="match status" value="4"/>
</dbReference>
<dbReference type="PANTHER" id="PTHR48051">
    <property type="match status" value="1"/>
</dbReference>
<evidence type="ECO:0000256" key="1">
    <source>
        <dbReference type="ARBA" id="ARBA00022614"/>
    </source>
</evidence>
<dbReference type="EMBL" id="KE647310">
    <property type="protein sequence ID" value="EQB60294.1"/>
    <property type="molecule type" value="Genomic_DNA"/>
</dbReference>
<keyword evidence="1" id="KW-0433">Leucine-rich repeat</keyword>
<keyword evidence="2" id="KW-0677">Repeat</keyword>
<proteinExistence type="predicted"/>
<dbReference type="Proteomes" id="UP000053780">
    <property type="component" value="Unassembled WGS sequence"/>
</dbReference>
<dbReference type="VEuPathDB" id="MicrosporidiaDB:NAPIS_ORF02141"/>
<dbReference type="PANTHER" id="PTHR48051:SF1">
    <property type="entry name" value="RAS SUPPRESSOR PROTEIN 1"/>
    <property type="match status" value="1"/>
</dbReference>
<reference evidence="3 4" key="1">
    <citation type="journal article" date="2013" name="BMC Genomics">
        <title>Genome sequencing and comparative genomics of honey bee microsporidia, Nosema apis reveal novel insights into host-parasite interactions.</title>
        <authorList>
            <person name="Chen Yp."/>
            <person name="Pettis J.S."/>
            <person name="Zhao Y."/>
            <person name="Liu X."/>
            <person name="Tallon L.J."/>
            <person name="Sadzewicz L.D."/>
            <person name="Li R."/>
            <person name="Zheng H."/>
            <person name="Huang S."/>
            <person name="Zhang X."/>
            <person name="Hamilton M.C."/>
            <person name="Pernal S.F."/>
            <person name="Melathopoulos A.P."/>
            <person name="Yan X."/>
            <person name="Evans J.D."/>
        </authorList>
    </citation>
    <scope>NUCLEOTIDE SEQUENCE [LARGE SCALE GENOMIC DNA]</scope>
    <source>
        <strain evidence="3 4">BRL 01</strain>
    </source>
</reference>
<dbReference type="InterPro" id="IPR001611">
    <property type="entry name" value="Leu-rich_rpt"/>
</dbReference>
<protein>
    <submittedName>
        <fullName evidence="3">Leucine-rich repeat-containing protein 40</fullName>
    </submittedName>
</protein>
<name>T0L701_9MICR</name>
<dbReference type="SUPFAM" id="SSF52058">
    <property type="entry name" value="L domain-like"/>
    <property type="match status" value="1"/>
</dbReference>
<evidence type="ECO:0000313" key="4">
    <source>
        <dbReference type="Proteomes" id="UP000053780"/>
    </source>
</evidence>
<dbReference type="SMART" id="SM00369">
    <property type="entry name" value="LRR_TYP"/>
    <property type="match status" value="6"/>
</dbReference>